<gene>
    <name evidence="2" type="ORF">CUROG_08010</name>
</gene>
<accession>A0A5J6ZDH4</accession>
<dbReference type="CDD" id="cd06223">
    <property type="entry name" value="PRTases_typeI"/>
    <property type="match status" value="1"/>
</dbReference>
<keyword evidence="3" id="KW-1185">Reference proteome</keyword>
<dbReference type="OrthoDB" id="5244859at2"/>
<reference evidence="3" key="1">
    <citation type="submission" date="2019-10" db="EMBL/GenBank/DDBJ databases">
        <title>Complete genome sequence of Corynebacterium urogenitalis DSM 108747, isolated from the genital tract of a cow.</title>
        <authorList>
            <person name="Ruckert C."/>
            <person name="Ballas P."/>
            <person name="Wagener K."/>
            <person name="Drillich M."/>
            <person name="Kaempfer P."/>
            <person name="Busse H.-J."/>
            <person name="Ehling-Schulz M."/>
        </authorList>
    </citation>
    <scope>NUCLEOTIDE SEQUENCE [LARGE SCALE GENOMIC DNA]</scope>
    <source>
        <strain evidence="3">LMM 1652</strain>
    </source>
</reference>
<dbReference type="PANTHER" id="PTHR47505:SF1">
    <property type="entry name" value="DNA UTILIZATION PROTEIN YHGH"/>
    <property type="match status" value="1"/>
</dbReference>
<dbReference type="KEGG" id="cuo:CUROG_08010"/>
<dbReference type="InterPro" id="IPR029057">
    <property type="entry name" value="PRTase-like"/>
</dbReference>
<evidence type="ECO:0000313" key="3">
    <source>
        <dbReference type="Proteomes" id="UP000326711"/>
    </source>
</evidence>
<dbReference type="Proteomes" id="UP000326711">
    <property type="component" value="Chromosome"/>
</dbReference>
<evidence type="ECO:0000313" key="2">
    <source>
        <dbReference type="EMBL" id="QFQ02950.1"/>
    </source>
</evidence>
<evidence type="ECO:0008006" key="4">
    <source>
        <dbReference type="Google" id="ProtNLM"/>
    </source>
</evidence>
<dbReference type="InterPro" id="IPR051910">
    <property type="entry name" value="ComF/GntX_DNA_util-trans"/>
</dbReference>
<dbReference type="PANTHER" id="PTHR47505">
    <property type="entry name" value="DNA UTILIZATION PROTEIN YHGH"/>
    <property type="match status" value="1"/>
</dbReference>
<name>A0A5J6ZDH4_9CORY</name>
<sequence>MNAGEMLSAAVGLLWRGDCICCGRMVSRETGVLAAGSAVGPQLCQDCGWELQGSWTRVSPPVSVVPVYAAGSYGGVHRALILAMKEHLRPAALKIGARVVESGMLQLAAAGVVGDPRWTTVVLLPAPSRRKAARARGGDLVSRLCALVAHRWQRVHAIDVAYLEDSARDSVGLGRAERRANIAAHIHLEHRALQRVRELRDATVVVIDDVCTTGATSAQFTLALRAAGIAPSAVLVLGAA</sequence>
<dbReference type="SUPFAM" id="SSF53271">
    <property type="entry name" value="PRTase-like"/>
    <property type="match status" value="1"/>
</dbReference>
<dbReference type="AlphaFoldDB" id="A0A5J6ZDH4"/>
<dbReference type="Gene3D" id="3.40.50.2020">
    <property type="match status" value="1"/>
</dbReference>
<dbReference type="EMBL" id="CP045032">
    <property type="protein sequence ID" value="QFQ02950.1"/>
    <property type="molecule type" value="Genomic_DNA"/>
</dbReference>
<proteinExistence type="inferred from homology"/>
<protein>
    <recommendedName>
        <fullName evidence="4">ComF family protein</fullName>
    </recommendedName>
</protein>
<dbReference type="InterPro" id="IPR000836">
    <property type="entry name" value="PRTase_dom"/>
</dbReference>
<comment type="similarity">
    <text evidence="1">Belongs to the ComF/GntX family.</text>
</comment>
<evidence type="ECO:0000256" key="1">
    <source>
        <dbReference type="ARBA" id="ARBA00008007"/>
    </source>
</evidence>
<organism evidence="2 3">
    <name type="scientific">Corynebacterium urogenitale</name>
    <dbReference type="NCBI Taxonomy" id="2487892"/>
    <lineage>
        <taxon>Bacteria</taxon>
        <taxon>Bacillati</taxon>
        <taxon>Actinomycetota</taxon>
        <taxon>Actinomycetes</taxon>
        <taxon>Mycobacteriales</taxon>
        <taxon>Corynebacteriaceae</taxon>
        <taxon>Corynebacterium</taxon>
    </lineage>
</organism>